<proteinExistence type="predicted"/>
<dbReference type="SUPFAM" id="SSF55874">
    <property type="entry name" value="ATPase domain of HSP90 chaperone/DNA topoisomerase II/histidine kinase"/>
    <property type="match status" value="1"/>
</dbReference>
<evidence type="ECO:0000313" key="10">
    <source>
        <dbReference type="Proteomes" id="UP000307808"/>
    </source>
</evidence>
<evidence type="ECO:0000313" key="9">
    <source>
        <dbReference type="EMBL" id="TKI64216.1"/>
    </source>
</evidence>
<dbReference type="PROSITE" id="PS50109">
    <property type="entry name" value="HIS_KIN"/>
    <property type="match status" value="1"/>
</dbReference>
<dbReference type="FunFam" id="3.30.565.10:FF:000006">
    <property type="entry name" value="Sensor histidine kinase WalK"/>
    <property type="match status" value="1"/>
</dbReference>
<dbReference type="PANTHER" id="PTHR43711">
    <property type="entry name" value="TWO-COMPONENT HISTIDINE KINASE"/>
    <property type="match status" value="1"/>
</dbReference>
<name>A0A4U2YRU4_9ACTN</name>
<dbReference type="InterPro" id="IPR005467">
    <property type="entry name" value="His_kinase_dom"/>
</dbReference>
<protein>
    <recommendedName>
        <fullName evidence="3">histidine kinase</fullName>
        <ecNumber evidence="3">2.7.13.3</ecNumber>
    </recommendedName>
</protein>
<dbReference type="Pfam" id="PF01590">
    <property type="entry name" value="GAF"/>
    <property type="match status" value="1"/>
</dbReference>
<dbReference type="SMART" id="SM00387">
    <property type="entry name" value="HATPase_c"/>
    <property type="match status" value="1"/>
</dbReference>
<comment type="caution">
    <text evidence="9">The sequence shown here is derived from an EMBL/GenBank/DDBJ whole genome shotgun (WGS) entry which is preliminary data.</text>
</comment>
<dbReference type="PRINTS" id="PR00344">
    <property type="entry name" value="BCTRLSENSOR"/>
</dbReference>
<dbReference type="Pfam" id="PF00512">
    <property type="entry name" value="HisKA"/>
    <property type="match status" value="1"/>
</dbReference>
<dbReference type="InterPro" id="IPR036097">
    <property type="entry name" value="HisK_dim/P_sf"/>
</dbReference>
<dbReference type="OrthoDB" id="9757990at2"/>
<evidence type="ECO:0000256" key="4">
    <source>
        <dbReference type="ARBA" id="ARBA00022553"/>
    </source>
</evidence>
<dbReference type="Gene3D" id="3.30.450.40">
    <property type="match status" value="1"/>
</dbReference>
<dbReference type="AlphaFoldDB" id="A0A4U2YRU4"/>
<dbReference type="PANTHER" id="PTHR43711:SF28">
    <property type="entry name" value="SENSOR HISTIDINE KINASE YXDK"/>
    <property type="match status" value="1"/>
</dbReference>
<dbReference type="InterPro" id="IPR029016">
    <property type="entry name" value="GAF-like_dom_sf"/>
</dbReference>
<dbReference type="InterPro" id="IPR004358">
    <property type="entry name" value="Sig_transdc_His_kin-like_C"/>
</dbReference>
<keyword evidence="5" id="KW-0808">Transferase</keyword>
<dbReference type="InterPro" id="IPR003594">
    <property type="entry name" value="HATPase_dom"/>
</dbReference>
<dbReference type="InterPro" id="IPR050736">
    <property type="entry name" value="Sensor_HK_Regulatory"/>
</dbReference>
<dbReference type="EC" id="2.7.13.3" evidence="3"/>
<dbReference type="CDD" id="cd00082">
    <property type="entry name" value="HisKA"/>
    <property type="match status" value="1"/>
</dbReference>
<dbReference type="InterPro" id="IPR036890">
    <property type="entry name" value="HATPase_C_sf"/>
</dbReference>
<evidence type="ECO:0000256" key="6">
    <source>
        <dbReference type="ARBA" id="ARBA00022777"/>
    </source>
</evidence>
<dbReference type="Pfam" id="PF02518">
    <property type="entry name" value="HATPase_c"/>
    <property type="match status" value="1"/>
</dbReference>
<accession>A0A4U2YRU4</accession>
<dbReference type="Gene3D" id="3.30.565.10">
    <property type="entry name" value="Histidine kinase-like ATPase, C-terminal domain"/>
    <property type="match status" value="1"/>
</dbReference>
<comment type="subcellular location">
    <subcellularLocation>
        <location evidence="2">Cell membrane</location>
    </subcellularLocation>
</comment>
<keyword evidence="4" id="KW-0597">Phosphoprotein</keyword>
<dbReference type="SMART" id="SM00388">
    <property type="entry name" value="HisKA"/>
    <property type="match status" value="1"/>
</dbReference>
<evidence type="ECO:0000259" key="8">
    <source>
        <dbReference type="PROSITE" id="PS50109"/>
    </source>
</evidence>
<dbReference type="GO" id="GO:0000155">
    <property type="term" value="F:phosphorelay sensor kinase activity"/>
    <property type="evidence" value="ECO:0007669"/>
    <property type="project" value="InterPro"/>
</dbReference>
<dbReference type="Proteomes" id="UP000307808">
    <property type="component" value="Unassembled WGS sequence"/>
</dbReference>
<comment type="catalytic activity">
    <reaction evidence="1">
        <text>ATP + protein L-histidine = ADP + protein N-phospho-L-histidine.</text>
        <dbReference type="EC" id="2.7.13.3"/>
    </reaction>
</comment>
<dbReference type="InterPro" id="IPR003661">
    <property type="entry name" value="HisK_dim/P_dom"/>
</dbReference>
<dbReference type="Gene3D" id="1.10.287.130">
    <property type="match status" value="1"/>
</dbReference>
<organism evidence="9 10">
    <name type="scientific">Nocardioides jishulii</name>
    <dbReference type="NCBI Taxonomy" id="2575440"/>
    <lineage>
        <taxon>Bacteria</taxon>
        <taxon>Bacillati</taxon>
        <taxon>Actinomycetota</taxon>
        <taxon>Actinomycetes</taxon>
        <taxon>Propionibacteriales</taxon>
        <taxon>Nocardioidaceae</taxon>
        <taxon>Nocardioides</taxon>
    </lineage>
</organism>
<dbReference type="SUPFAM" id="SSF47384">
    <property type="entry name" value="Homodimeric domain of signal transducing histidine kinase"/>
    <property type="match status" value="1"/>
</dbReference>
<sequence>MWGSSDDREALTQFAAAIADLTPFRVCVIEVLRADRMLEVVAVHGDPEAAERLVGRARPHDAVAAIARVGARYGAFTFVARDWRTPQSDALLERHHPRSVDEVAGPDAWRVGDVLVAELRDEDDRLRAVVHLDEPQDGRRPQAEMLLTLSDCLQLAFRAVVNAVEREELLQRVRFAELTRKLIRQASNAMGLQELLALAQTTLREGFGATDFQVHLRESGTYDVIPDEMRGGHFLFEALERMVEQAWRDDTVIVFEPGQVWEDDVLAADHVRVIEELLDASKIGTCVLVPVSGAGRLLGTLVIVRSFDTRRWTASESVAALDVGRDLGRAVLNARAHDREQELSEELVRLDDYRSQLIATMSHELRNPIGVILGHLELLEGFPDIPRDWARSLVAIGKGAHRLDRLSEDLLTFSRLGNPAHPLVRERLDLIEVVEEAVEMEQLAAERRGVKVEVEMDERPLAIEGDRSEMVRMVTNVLSNAIKYSDMGDRVVLRLGRDGECVVLSCTDEGIGISQADQAMLFEEFFRSTNPDAFQRPGTGLGLPILRRIAQRHGGRVSVDSQLGVGTEVRLFLPPADS</sequence>
<keyword evidence="7" id="KW-0902">Two-component regulatory system</keyword>
<keyword evidence="10" id="KW-1185">Reference proteome</keyword>
<evidence type="ECO:0000256" key="7">
    <source>
        <dbReference type="ARBA" id="ARBA00023012"/>
    </source>
</evidence>
<evidence type="ECO:0000256" key="1">
    <source>
        <dbReference type="ARBA" id="ARBA00000085"/>
    </source>
</evidence>
<dbReference type="SUPFAM" id="SSF55781">
    <property type="entry name" value="GAF domain-like"/>
    <property type="match status" value="2"/>
</dbReference>
<evidence type="ECO:0000256" key="3">
    <source>
        <dbReference type="ARBA" id="ARBA00012438"/>
    </source>
</evidence>
<dbReference type="RefSeq" id="WP_137064676.1">
    <property type="nucleotide sequence ID" value="NZ_CP040748.1"/>
</dbReference>
<dbReference type="EMBL" id="SZPY01000001">
    <property type="protein sequence ID" value="TKI64216.1"/>
    <property type="molecule type" value="Genomic_DNA"/>
</dbReference>
<evidence type="ECO:0000256" key="2">
    <source>
        <dbReference type="ARBA" id="ARBA00004236"/>
    </source>
</evidence>
<gene>
    <name evidence="9" type="ORF">FC770_03395</name>
</gene>
<evidence type="ECO:0000256" key="5">
    <source>
        <dbReference type="ARBA" id="ARBA00022679"/>
    </source>
</evidence>
<dbReference type="GO" id="GO:0005886">
    <property type="term" value="C:plasma membrane"/>
    <property type="evidence" value="ECO:0007669"/>
    <property type="project" value="UniProtKB-SubCell"/>
</dbReference>
<feature type="domain" description="Histidine kinase" evidence="8">
    <location>
        <begin position="360"/>
        <end position="577"/>
    </location>
</feature>
<keyword evidence="6 9" id="KW-0418">Kinase</keyword>
<reference evidence="9 10" key="1">
    <citation type="submission" date="2019-04" db="EMBL/GenBank/DDBJ databases">
        <authorList>
            <person name="Dong K."/>
        </authorList>
    </citation>
    <scope>NUCLEOTIDE SEQUENCE [LARGE SCALE GENOMIC DNA]</scope>
    <source>
        <strain evidence="10">dk3543</strain>
    </source>
</reference>
<dbReference type="InterPro" id="IPR003018">
    <property type="entry name" value="GAF"/>
</dbReference>
<dbReference type="CDD" id="cd00075">
    <property type="entry name" value="HATPase"/>
    <property type="match status" value="1"/>
</dbReference>